<evidence type="ECO:0000256" key="1">
    <source>
        <dbReference type="SAM" id="MobiDB-lite"/>
    </source>
</evidence>
<evidence type="ECO:0000313" key="3">
    <source>
        <dbReference type="Proteomes" id="UP000314294"/>
    </source>
</evidence>
<comment type="caution">
    <text evidence="2">The sequence shown here is derived from an EMBL/GenBank/DDBJ whole genome shotgun (WGS) entry which is preliminary data.</text>
</comment>
<accession>A0A4Z2F6V6</accession>
<reference evidence="2 3" key="1">
    <citation type="submission" date="2019-03" db="EMBL/GenBank/DDBJ databases">
        <title>First draft genome of Liparis tanakae, snailfish: a comprehensive survey of snailfish specific genes.</title>
        <authorList>
            <person name="Kim W."/>
            <person name="Song I."/>
            <person name="Jeong J.-H."/>
            <person name="Kim D."/>
            <person name="Kim S."/>
            <person name="Ryu S."/>
            <person name="Song J.Y."/>
            <person name="Lee S.K."/>
        </authorList>
    </citation>
    <scope>NUCLEOTIDE SEQUENCE [LARGE SCALE GENOMIC DNA]</scope>
    <source>
        <tissue evidence="2">Muscle</tissue>
    </source>
</reference>
<sequence>MEGARASFSRPSGPSTPLHYSRVHNSSALLMRFSAKPIGCTRRCGGSLAGEDGRPLSPAAWRHAAAFPR</sequence>
<feature type="region of interest" description="Disordered" evidence="1">
    <location>
        <begin position="1"/>
        <end position="20"/>
    </location>
</feature>
<gene>
    <name evidence="2" type="ORF">EYF80_052849</name>
</gene>
<dbReference type="AlphaFoldDB" id="A0A4Z2F6V6"/>
<dbReference type="EMBL" id="SRLO01001546">
    <property type="protein sequence ID" value="TNN36996.1"/>
    <property type="molecule type" value="Genomic_DNA"/>
</dbReference>
<dbReference type="Proteomes" id="UP000314294">
    <property type="component" value="Unassembled WGS sequence"/>
</dbReference>
<organism evidence="2 3">
    <name type="scientific">Liparis tanakae</name>
    <name type="common">Tanaka's snailfish</name>
    <dbReference type="NCBI Taxonomy" id="230148"/>
    <lineage>
        <taxon>Eukaryota</taxon>
        <taxon>Metazoa</taxon>
        <taxon>Chordata</taxon>
        <taxon>Craniata</taxon>
        <taxon>Vertebrata</taxon>
        <taxon>Euteleostomi</taxon>
        <taxon>Actinopterygii</taxon>
        <taxon>Neopterygii</taxon>
        <taxon>Teleostei</taxon>
        <taxon>Neoteleostei</taxon>
        <taxon>Acanthomorphata</taxon>
        <taxon>Eupercaria</taxon>
        <taxon>Perciformes</taxon>
        <taxon>Cottioidei</taxon>
        <taxon>Cottales</taxon>
        <taxon>Liparidae</taxon>
        <taxon>Liparis</taxon>
    </lineage>
</organism>
<proteinExistence type="predicted"/>
<protein>
    <submittedName>
        <fullName evidence="2">Uncharacterized protein</fullName>
    </submittedName>
</protein>
<evidence type="ECO:0000313" key="2">
    <source>
        <dbReference type="EMBL" id="TNN36996.1"/>
    </source>
</evidence>
<keyword evidence="3" id="KW-1185">Reference proteome</keyword>
<name>A0A4Z2F6V6_9TELE</name>